<evidence type="ECO:0000259" key="1">
    <source>
        <dbReference type="Pfam" id="PF01551"/>
    </source>
</evidence>
<dbReference type="Proteomes" id="UP001139502">
    <property type="component" value="Unassembled WGS sequence"/>
</dbReference>
<dbReference type="SUPFAM" id="SSF51261">
    <property type="entry name" value="Duplicated hybrid motif"/>
    <property type="match status" value="1"/>
</dbReference>
<proteinExistence type="predicted"/>
<sequence>MPAPAPYDGAPVVLALPVEGSWRVENSPARRVPSHGVDLFGQRYAIDLVAVDDAARTAPGRGWRAVLATEPPELFYAYGRDLLAPVDGVVVSAHEGEPDHAARRSQPALLHYALGQTSRVRRGPLAVAGNHLILRDDASGAFVALAHLRWGSLTVEPGDRVERGSRVAECGNSGNSTQPHLHLQAMDSGDFGSMRGVPFVFEEFASRERGGASRSLRREVPGEGVIVGPVVAG</sequence>
<organism evidence="2 3">
    <name type="scientific">Rothia santali</name>
    <dbReference type="NCBI Taxonomy" id="2949643"/>
    <lineage>
        <taxon>Bacteria</taxon>
        <taxon>Bacillati</taxon>
        <taxon>Actinomycetota</taxon>
        <taxon>Actinomycetes</taxon>
        <taxon>Micrococcales</taxon>
        <taxon>Micrococcaceae</taxon>
        <taxon>Rothia</taxon>
    </lineage>
</organism>
<dbReference type="PANTHER" id="PTHR21666:SF270">
    <property type="entry name" value="MUREIN HYDROLASE ACTIVATOR ENVC"/>
    <property type="match status" value="1"/>
</dbReference>
<reference evidence="2" key="1">
    <citation type="submission" date="2022-06" db="EMBL/GenBank/DDBJ databases">
        <title>Rothia sp. isolated from sandalwood seedling.</title>
        <authorList>
            <person name="Tuikhar N."/>
            <person name="Kirdat K."/>
            <person name="Thorat V."/>
            <person name="Swetha P."/>
            <person name="Padma S."/>
            <person name="Sundararaj R."/>
            <person name="Yadav A."/>
        </authorList>
    </citation>
    <scope>NUCLEOTIDE SEQUENCE</scope>
    <source>
        <strain evidence="2">AR01</strain>
    </source>
</reference>
<dbReference type="CDD" id="cd12797">
    <property type="entry name" value="M23_peptidase"/>
    <property type="match status" value="1"/>
</dbReference>
<dbReference type="EMBL" id="JANAFB010000012">
    <property type="protein sequence ID" value="MCP3425715.1"/>
    <property type="molecule type" value="Genomic_DNA"/>
</dbReference>
<name>A0A9X2HCF8_9MICC</name>
<gene>
    <name evidence="2" type="ORF">NBM05_06730</name>
</gene>
<dbReference type="Gene3D" id="2.70.70.10">
    <property type="entry name" value="Glucose Permease (Domain IIA)"/>
    <property type="match status" value="1"/>
</dbReference>
<dbReference type="GO" id="GO:0004222">
    <property type="term" value="F:metalloendopeptidase activity"/>
    <property type="evidence" value="ECO:0007669"/>
    <property type="project" value="TreeGrafter"/>
</dbReference>
<keyword evidence="3" id="KW-1185">Reference proteome</keyword>
<feature type="domain" description="M23ase beta-sheet core" evidence="1">
    <location>
        <begin position="122"/>
        <end position="188"/>
    </location>
</feature>
<dbReference type="InterPro" id="IPR050570">
    <property type="entry name" value="Cell_wall_metabolism_enzyme"/>
</dbReference>
<dbReference type="RefSeq" id="WP_254166054.1">
    <property type="nucleotide sequence ID" value="NZ_JANAFB010000012.1"/>
</dbReference>
<evidence type="ECO:0000313" key="2">
    <source>
        <dbReference type="EMBL" id="MCP3425715.1"/>
    </source>
</evidence>
<dbReference type="InterPro" id="IPR016047">
    <property type="entry name" value="M23ase_b-sheet_dom"/>
</dbReference>
<comment type="caution">
    <text evidence="2">The sequence shown here is derived from an EMBL/GenBank/DDBJ whole genome shotgun (WGS) entry which is preliminary data.</text>
</comment>
<evidence type="ECO:0000313" key="3">
    <source>
        <dbReference type="Proteomes" id="UP001139502"/>
    </source>
</evidence>
<accession>A0A9X2HCF8</accession>
<dbReference type="InterPro" id="IPR011055">
    <property type="entry name" value="Dup_hybrid_motif"/>
</dbReference>
<dbReference type="PANTHER" id="PTHR21666">
    <property type="entry name" value="PEPTIDASE-RELATED"/>
    <property type="match status" value="1"/>
</dbReference>
<dbReference type="Pfam" id="PF01551">
    <property type="entry name" value="Peptidase_M23"/>
    <property type="match status" value="1"/>
</dbReference>
<dbReference type="AlphaFoldDB" id="A0A9X2HCF8"/>
<protein>
    <submittedName>
        <fullName evidence="2">M23 family metallopeptidase</fullName>
    </submittedName>
</protein>